<feature type="transmembrane region" description="Helical" evidence="1">
    <location>
        <begin position="291"/>
        <end position="308"/>
    </location>
</feature>
<dbReference type="eggNOG" id="ENOG502Z97G">
    <property type="taxonomic scope" value="Bacteria"/>
</dbReference>
<evidence type="ECO:0000313" key="3">
    <source>
        <dbReference type="Proteomes" id="UP000029554"/>
    </source>
</evidence>
<evidence type="ECO:0000256" key="1">
    <source>
        <dbReference type="SAM" id="Phobius"/>
    </source>
</evidence>
<gene>
    <name evidence="2" type="ORF">LG45_03865</name>
</gene>
<keyword evidence="3" id="KW-1185">Reference proteome</keyword>
<dbReference type="AlphaFoldDB" id="A0A095SW14"/>
<dbReference type="OrthoDB" id="1439867at2"/>
<feature type="transmembrane region" description="Helical" evidence="1">
    <location>
        <begin position="12"/>
        <end position="30"/>
    </location>
</feature>
<feature type="transmembrane region" description="Helical" evidence="1">
    <location>
        <begin position="42"/>
        <end position="63"/>
    </location>
</feature>
<keyword evidence="1" id="KW-0812">Transmembrane</keyword>
<evidence type="ECO:0000313" key="2">
    <source>
        <dbReference type="EMBL" id="KGD68792.1"/>
    </source>
</evidence>
<feature type="transmembrane region" description="Helical" evidence="1">
    <location>
        <begin position="161"/>
        <end position="181"/>
    </location>
</feature>
<organism evidence="2 3">
    <name type="scientific">Flavobacterium aquatile LMG 4008 = ATCC 11947</name>
    <dbReference type="NCBI Taxonomy" id="1453498"/>
    <lineage>
        <taxon>Bacteria</taxon>
        <taxon>Pseudomonadati</taxon>
        <taxon>Bacteroidota</taxon>
        <taxon>Flavobacteriia</taxon>
        <taxon>Flavobacteriales</taxon>
        <taxon>Flavobacteriaceae</taxon>
        <taxon>Flavobacterium</taxon>
    </lineage>
</organism>
<comment type="caution">
    <text evidence="2">The sequence shown here is derived from an EMBL/GenBank/DDBJ whole genome shotgun (WGS) entry which is preliminary data.</text>
</comment>
<protein>
    <recommendedName>
        <fullName evidence="4">Beta-carotene 15,15'-monooxygenase</fullName>
    </recommendedName>
</protein>
<dbReference type="STRING" id="1453498.LG45_03865"/>
<name>A0A095SW14_9FLAO</name>
<dbReference type="EMBL" id="JRHH01000002">
    <property type="protein sequence ID" value="KGD68792.1"/>
    <property type="molecule type" value="Genomic_DNA"/>
</dbReference>
<dbReference type="RefSeq" id="WP_035124554.1">
    <property type="nucleotide sequence ID" value="NZ_JRHH01000002.1"/>
</dbReference>
<keyword evidence="1" id="KW-0472">Membrane</keyword>
<reference evidence="2 3" key="1">
    <citation type="submission" date="2014-09" db="EMBL/GenBank/DDBJ databases">
        <title>Whole Genome Shotgun of Flavobacterium aquatile LMG 4008.</title>
        <authorList>
            <person name="Gale A.N."/>
            <person name="Pipes S.E."/>
            <person name="Newman J.D."/>
        </authorList>
    </citation>
    <scope>NUCLEOTIDE SEQUENCE [LARGE SCALE GENOMIC DNA]</scope>
    <source>
        <strain evidence="2 3">LMG 4008</strain>
    </source>
</reference>
<feature type="transmembrane region" description="Helical" evidence="1">
    <location>
        <begin position="210"/>
        <end position="231"/>
    </location>
</feature>
<accession>A0A095SW14</accession>
<dbReference type="Proteomes" id="UP000029554">
    <property type="component" value="Unassembled WGS sequence"/>
</dbReference>
<proteinExistence type="predicted"/>
<dbReference type="InterPro" id="IPR045625">
    <property type="entry name" value="DUF6427"/>
</dbReference>
<sequence>MITSVFKKSTPINYSFIGIMMILFFFVYQFQDTKWTNSLWQIGEKVGLLLILFASVFLSNFIVKKNGLTKDSAFTILFYFLFLLFFPKVLDNYNLILANFFILLSMRRLVSLQTLKAPKEKIFDAALWIFVASLFHFWAILFIFLVYISIIFHVSRDYRNWLIPFVSLFLASIVFVLYALLFDKSAINTYLSSDGIDYAIDYFTNDYQNIAFSIYVVFLLFFTLPSVFSLTNKPLNLQASYKKILFAVVISVAIFVLSTNKSNEVLVFTFLPMSIMATNMIEYLQNKIQQEIILFVSIAAALFCFFTQL</sequence>
<dbReference type="Pfam" id="PF19992">
    <property type="entry name" value="DUF6427"/>
    <property type="match status" value="1"/>
</dbReference>
<evidence type="ECO:0008006" key="4">
    <source>
        <dbReference type="Google" id="ProtNLM"/>
    </source>
</evidence>
<feature type="transmembrane region" description="Helical" evidence="1">
    <location>
        <begin position="125"/>
        <end position="149"/>
    </location>
</feature>
<feature type="transmembrane region" description="Helical" evidence="1">
    <location>
        <begin position="243"/>
        <end position="259"/>
    </location>
</feature>
<feature type="transmembrane region" description="Helical" evidence="1">
    <location>
        <begin position="75"/>
        <end position="105"/>
    </location>
</feature>
<keyword evidence="1" id="KW-1133">Transmembrane helix</keyword>